<dbReference type="SUPFAM" id="SSF47323">
    <property type="entry name" value="Anticodon-binding domain of a subclass of class I aminoacyl-tRNA synthetases"/>
    <property type="match status" value="1"/>
</dbReference>
<evidence type="ECO:0000256" key="4">
    <source>
        <dbReference type="ARBA" id="ARBA00022840"/>
    </source>
</evidence>
<feature type="domain" description="Methionyl/Valyl/Leucyl/Isoleucyl-tRNA synthetase anticodon-binding" evidence="10">
    <location>
        <begin position="290"/>
        <end position="341"/>
    </location>
</feature>
<dbReference type="InterPro" id="IPR009080">
    <property type="entry name" value="tRNAsynth_Ia_anticodon-bd"/>
</dbReference>
<dbReference type="PRINTS" id="PR00986">
    <property type="entry name" value="TRNASYNTHVAL"/>
</dbReference>
<evidence type="ECO:0000313" key="12">
    <source>
        <dbReference type="Proteomes" id="UP001642484"/>
    </source>
</evidence>
<evidence type="ECO:0000313" key="11">
    <source>
        <dbReference type="EMBL" id="CAK9034561.1"/>
    </source>
</evidence>
<evidence type="ECO:0000256" key="8">
    <source>
        <dbReference type="ARBA" id="ARBA00047552"/>
    </source>
</evidence>
<accession>A0ABP0L5Y8</accession>
<name>A0ABP0L5Y8_9DINO</name>
<comment type="catalytic activity">
    <reaction evidence="8">
        <text>tRNA(Val) + L-valine + ATP = L-valyl-tRNA(Val) + AMP + diphosphate</text>
        <dbReference type="Rhea" id="RHEA:10704"/>
        <dbReference type="Rhea" id="RHEA-COMP:9672"/>
        <dbReference type="Rhea" id="RHEA-COMP:9708"/>
        <dbReference type="ChEBI" id="CHEBI:30616"/>
        <dbReference type="ChEBI" id="CHEBI:33019"/>
        <dbReference type="ChEBI" id="CHEBI:57762"/>
        <dbReference type="ChEBI" id="CHEBI:78442"/>
        <dbReference type="ChEBI" id="CHEBI:78537"/>
        <dbReference type="ChEBI" id="CHEBI:456215"/>
        <dbReference type="EC" id="6.1.1.9"/>
    </reaction>
</comment>
<dbReference type="Gene3D" id="3.40.50.620">
    <property type="entry name" value="HUPs"/>
    <property type="match status" value="1"/>
</dbReference>
<sequence>MQRVPLSQRSGEVIEPMLSDQWFVSTEVMAQRALDAVESGDINIQPDRFVKTWQDWLKEKQPWCISRQLWWGHRIPVFYPTNRGSSDKYFVARSAEEALEAARKELGEDVELKQDEDVLDTWFSSGLWPFATVGWPSEDSEDYKKYYPATMMETGYDILFFWVARMVMMGLTLTDKAPFKEIYLHGLVRDEKGQKMSKTKGNVVDPLDSIAEYGTDALRYALLTSSVPGMDVPISKGMLENAKAFANKIWNVGRFIITEYEKNAGVVPIVCFSASVRSRLIRSQQPWLERALLSKCQGLCKNVTSALLENRFAPPTKDIKEFLQEDIAAWYVEASKTRLQEHLGLLLGNSPVGRCGTAISCQLVMVCHACCVV</sequence>
<dbReference type="EC" id="6.1.1.9" evidence="1"/>
<protein>
    <recommendedName>
        <fullName evidence="1">valine--tRNA ligase</fullName>
        <ecNumber evidence="1">6.1.1.9</ecNumber>
    </recommendedName>
    <alternativeName>
        <fullName evidence="7">Valyl-tRNA synthetase</fullName>
    </alternativeName>
</protein>
<evidence type="ECO:0000259" key="9">
    <source>
        <dbReference type="Pfam" id="PF00133"/>
    </source>
</evidence>
<keyword evidence="2" id="KW-0436">Ligase</keyword>
<evidence type="ECO:0000256" key="7">
    <source>
        <dbReference type="ARBA" id="ARBA00029936"/>
    </source>
</evidence>
<dbReference type="SUPFAM" id="SSF52374">
    <property type="entry name" value="Nucleotidylyl transferase"/>
    <property type="match status" value="1"/>
</dbReference>
<evidence type="ECO:0000256" key="1">
    <source>
        <dbReference type="ARBA" id="ARBA00013169"/>
    </source>
</evidence>
<evidence type="ECO:0000256" key="3">
    <source>
        <dbReference type="ARBA" id="ARBA00022741"/>
    </source>
</evidence>
<dbReference type="EMBL" id="CAXAMN010011170">
    <property type="protein sequence ID" value="CAK9034561.1"/>
    <property type="molecule type" value="Genomic_DNA"/>
</dbReference>
<dbReference type="Pfam" id="PF00133">
    <property type="entry name" value="tRNA-synt_1"/>
    <property type="match status" value="1"/>
</dbReference>
<gene>
    <name evidence="11" type="ORF">CCMP2556_LOCUS19552</name>
</gene>
<dbReference type="Pfam" id="PF08264">
    <property type="entry name" value="Anticodon_1"/>
    <property type="match status" value="1"/>
</dbReference>
<dbReference type="InterPro" id="IPR013155">
    <property type="entry name" value="M/V/L/I-tRNA-synth_anticd-bd"/>
</dbReference>
<dbReference type="PANTHER" id="PTHR11946">
    <property type="entry name" value="VALYL-TRNA SYNTHETASES"/>
    <property type="match status" value="1"/>
</dbReference>
<dbReference type="InterPro" id="IPR014729">
    <property type="entry name" value="Rossmann-like_a/b/a_fold"/>
</dbReference>
<keyword evidence="5" id="KW-0648">Protein biosynthesis</keyword>
<dbReference type="Gene3D" id="1.10.730.10">
    <property type="entry name" value="Isoleucyl-tRNA Synthetase, Domain 1"/>
    <property type="match status" value="1"/>
</dbReference>
<organism evidence="11 12">
    <name type="scientific">Durusdinium trenchii</name>
    <dbReference type="NCBI Taxonomy" id="1381693"/>
    <lineage>
        <taxon>Eukaryota</taxon>
        <taxon>Sar</taxon>
        <taxon>Alveolata</taxon>
        <taxon>Dinophyceae</taxon>
        <taxon>Suessiales</taxon>
        <taxon>Symbiodiniaceae</taxon>
        <taxon>Durusdinium</taxon>
    </lineage>
</organism>
<dbReference type="Proteomes" id="UP001642484">
    <property type="component" value="Unassembled WGS sequence"/>
</dbReference>
<dbReference type="InterPro" id="IPR002300">
    <property type="entry name" value="aa-tRNA-synth_Ia"/>
</dbReference>
<dbReference type="InterPro" id="IPR002303">
    <property type="entry name" value="Valyl-tRNA_ligase"/>
</dbReference>
<evidence type="ECO:0000256" key="2">
    <source>
        <dbReference type="ARBA" id="ARBA00022598"/>
    </source>
</evidence>
<proteinExistence type="predicted"/>
<keyword evidence="3" id="KW-0547">Nucleotide-binding</keyword>
<evidence type="ECO:0000256" key="5">
    <source>
        <dbReference type="ARBA" id="ARBA00022917"/>
    </source>
</evidence>
<comment type="caution">
    <text evidence="11">The sequence shown here is derived from an EMBL/GenBank/DDBJ whole genome shotgun (WGS) entry which is preliminary data.</text>
</comment>
<feature type="domain" description="Aminoacyl-tRNA synthetase class Ia" evidence="9">
    <location>
        <begin position="12"/>
        <end position="231"/>
    </location>
</feature>
<dbReference type="PANTHER" id="PTHR11946:SF93">
    <property type="entry name" value="VALINE--TRNA LIGASE, CHLOROPLASTIC_MITOCHONDRIAL 2"/>
    <property type="match status" value="1"/>
</dbReference>
<reference evidence="11 12" key="1">
    <citation type="submission" date="2024-02" db="EMBL/GenBank/DDBJ databases">
        <authorList>
            <person name="Chen Y."/>
            <person name="Shah S."/>
            <person name="Dougan E. K."/>
            <person name="Thang M."/>
            <person name="Chan C."/>
        </authorList>
    </citation>
    <scope>NUCLEOTIDE SEQUENCE [LARGE SCALE GENOMIC DNA]</scope>
</reference>
<evidence type="ECO:0000259" key="10">
    <source>
        <dbReference type="Pfam" id="PF08264"/>
    </source>
</evidence>
<keyword evidence="12" id="KW-1185">Reference proteome</keyword>
<keyword evidence="6" id="KW-0030">Aminoacyl-tRNA synthetase</keyword>
<keyword evidence="4" id="KW-0067">ATP-binding</keyword>
<evidence type="ECO:0000256" key="6">
    <source>
        <dbReference type="ARBA" id="ARBA00023146"/>
    </source>
</evidence>